<dbReference type="GO" id="GO:0004725">
    <property type="term" value="F:protein tyrosine phosphatase activity"/>
    <property type="evidence" value="ECO:0007669"/>
    <property type="project" value="UniProtKB-EC"/>
</dbReference>
<dbReference type="AlphaFoldDB" id="A0A095AFG1"/>
<accession>A0A095AFG1</accession>
<dbReference type="PROSITE" id="PS00383">
    <property type="entry name" value="TYR_PHOSPHATASE_1"/>
    <property type="match status" value="1"/>
</dbReference>
<dbReference type="EC" id="3.1.3.48" evidence="2"/>
<comment type="similarity">
    <text evidence="1">Belongs to the protein-tyrosine phosphatase family.</text>
</comment>
<dbReference type="Pfam" id="PF13350">
    <property type="entry name" value="Y_phosphatase3"/>
    <property type="match status" value="1"/>
</dbReference>
<sequence length="262" mass="29987">MTQRILPLEKGHNFRELGGYQTTDGRTLKWHKLLRSANLAHLTDADLNYLDQYGLRYDIDLRSEDEKAKAPDRLPANATYEFLPVFAVDETANSASQDELYQLFSKDPLSGHTRMQKVYDNLINQPHSKQAYRRFFELLLANDQDHQTTLFHCTAGKDRTGMAAVFLLSALNVPAETIQADYLLTNLASADFVQKSLQRLQQKTADQGIYQSVQSLLTVHLDYLQTAQMAIRQESGTIQNYLKTELQLTNHDLTDLQKIYLM</sequence>
<reference evidence="2 3" key="1">
    <citation type="submission" date="2018-02" db="EMBL/GenBank/DDBJ databases">
        <authorList>
            <person name="Rodrigo-Torres L."/>
            <person name="Arahal R. D."/>
            <person name="Lucena T."/>
        </authorList>
    </citation>
    <scope>NUCLEOTIDE SEQUENCE [LARGE SCALE GENOMIC DNA]</scope>
    <source>
        <strain evidence="2 3">CECT 9267</strain>
    </source>
</reference>
<organism evidence="2 3">
    <name type="scientific">Latilactobacillus sakei</name>
    <name type="common">Lactobacillus sakei</name>
    <dbReference type="NCBI Taxonomy" id="1599"/>
    <lineage>
        <taxon>Bacteria</taxon>
        <taxon>Bacillati</taxon>
        <taxon>Bacillota</taxon>
        <taxon>Bacilli</taxon>
        <taxon>Lactobacillales</taxon>
        <taxon>Lactobacillaceae</taxon>
        <taxon>Latilactobacillus</taxon>
    </lineage>
</organism>
<dbReference type="InterPro" id="IPR026893">
    <property type="entry name" value="Tyr/Ser_Pase_IphP-type"/>
</dbReference>
<dbReference type="Gene3D" id="3.90.190.10">
    <property type="entry name" value="Protein tyrosine phosphatase superfamily"/>
    <property type="match status" value="1"/>
</dbReference>
<comment type="caution">
    <text evidence="2">The sequence shown here is derived from an EMBL/GenBank/DDBJ whole genome shotgun (WGS) entry which is preliminary data.</text>
</comment>
<evidence type="ECO:0000313" key="3">
    <source>
        <dbReference type="Proteomes" id="UP000239650"/>
    </source>
</evidence>
<dbReference type="EMBL" id="OKRC01000006">
    <property type="protein sequence ID" value="SPE21523.1"/>
    <property type="molecule type" value="Genomic_DNA"/>
</dbReference>
<dbReference type="SUPFAM" id="SSF52799">
    <property type="entry name" value="(Phosphotyrosine protein) phosphatases II"/>
    <property type="match status" value="1"/>
</dbReference>
<dbReference type="PANTHER" id="PTHR31126:SF1">
    <property type="entry name" value="TYROSINE SPECIFIC PROTEIN PHOSPHATASES DOMAIN-CONTAINING PROTEIN"/>
    <property type="match status" value="1"/>
</dbReference>
<evidence type="ECO:0000313" key="2">
    <source>
        <dbReference type="EMBL" id="SPE21523.1"/>
    </source>
</evidence>
<proteinExistence type="inferred from homology"/>
<dbReference type="RefSeq" id="WP_016264336.1">
    <property type="nucleotide sequence ID" value="NZ_BJLN01000011.1"/>
</dbReference>
<dbReference type="Proteomes" id="UP000239650">
    <property type="component" value="Unassembled WGS sequence"/>
</dbReference>
<dbReference type="PANTHER" id="PTHR31126">
    <property type="entry name" value="TYROSINE-PROTEIN PHOSPHATASE"/>
    <property type="match status" value="1"/>
</dbReference>
<protein>
    <submittedName>
        <fullName evidence="2">Tyrosine-protein phosphatase</fullName>
        <ecNumber evidence="2">3.1.3.48</ecNumber>
    </submittedName>
</protein>
<name>A0A095AFG1_LATSK</name>
<keyword evidence="2" id="KW-0378">Hydrolase</keyword>
<gene>
    <name evidence="2" type="primary">iphP_1</name>
    <name evidence="2" type="ORF">LAS9267_01407</name>
</gene>
<dbReference type="InterPro" id="IPR016130">
    <property type="entry name" value="Tyr_Pase_AS"/>
</dbReference>
<dbReference type="GeneID" id="57132856"/>
<evidence type="ECO:0000256" key="1">
    <source>
        <dbReference type="ARBA" id="ARBA00009580"/>
    </source>
</evidence>
<dbReference type="InterPro" id="IPR029021">
    <property type="entry name" value="Prot-tyrosine_phosphatase-like"/>
</dbReference>